<sequence>MKNFNYKFQGISRMSTLLMMLLFAFVFTSCEKDEAVSPAVNDAEMAILDLLKVPADENNVDTRRKGAPAKGDDAIAAIAIAGGFNELVDALFFVDEELDAGLVNLFLNGTDQYTVFAPTDAAFSELYGVLGIESVRELDAETVLEVLLYHVTEGRRASNSVVPPVRSRTIETLLGETFSVNTAAEINAIGSTANIGPADISASNGIIHVIDSVLLPF</sequence>
<dbReference type="PROSITE" id="PS51257">
    <property type="entry name" value="PROKAR_LIPOPROTEIN"/>
    <property type="match status" value="1"/>
</dbReference>
<dbReference type="OrthoDB" id="1119934at2"/>
<proteinExistence type="predicted"/>
<evidence type="ECO:0000259" key="2">
    <source>
        <dbReference type="PROSITE" id="PS50213"/>
    </source>
</evidence>
<dbReference type="InterPro" id="IPR000782">
    <property type="entry name" value="FAS1_domain"/>
</dbReference>
<organism evidence="3 4">
    <name type="scientific">Antarcticibacterium flavum</name>
    <dbReference type="NCBI Taxonomy" id="2058175"/>
    <lineage>
        <taxon>Bacteria</taxon>
        <taxon>Pseudomonadati</taxon>
        <taxon>Bacteroidota</taxon>
        <taxon>Flavobacteriia</taxon>
        <taxon>Flavobacteriales</taxon>
        <taxon>Flavobacteriaceae</taxon>
        <taxon>Antarcticibacterium</taxon>
    </lineage>
</organism>
<dbReference type="KEGG" id="afla:FHG64_03160"/>
<dbReference type="SUPFAM" id="SSF82153">
    <property type="entry name" value="FAS1 domain"/>
    <property type="match status" value="1"/>
</dbReference>
<evidence type="ECO:0000313" key="3">
    <source>
        <dbReference type="EMBL" id="QCY68465.1"/>
    </source>
</evidence>
<dbReference type="AlphaFoldDB" id="A0A5B7WZP2"/>
<feature type="signal peptide" evidence="1">
    <location>
        <begin position="1"/>
        <end position="24"/>
    </location>
</feature>
<gene>
    <name evidence="3" type="ORF">FHG64_03160</name>
</gene>
<accession>A0A5B7WZP2</accession>
<dbReference type="EMBL" id="CP040812">
    <property type="protein sequence ID" value="QCY68465.1"/>
    <property type="molecule type" value="Genomic_DNA"/>
</dbReference>
<dbReference type="PROSITE" id="PS50213">
    <property type="entry name" value="FAS1"/>
    <property type="match status" value="1"/>
</dbReference>
<reference evidence="3 4" key="1">
    <citation type="submission" date="2019-06" db="EMBL/GenBank/DDBJ databases">
        <title>Complete genome sequence of Antarcticibacterium flavum KCTC 52984T from an Antarctic marine sediment.</title>
        <authorList>
            <person name="Lee Y.M."/>
            <person name="Shin S.C."/>
        </authorList>
    </citation>
    <scope>NUCLEOTIDE SEQUENCE [LARGE SCALE GENOMIC DNA]</scope>
    <source>
        <strain evidence="3 4">KCTC 52984</strain>
    </source>
</reference>
<keyword evidence="1" id="KW-0732">Signal</keyword>
<dbReference type="Gene3D" id="2.30.180.10">
    <property type="entry name" value="FAS1 domain"/>
    <property type="match status" value="1"/>
</dbReference>
<dbReference type="Proteomes" id="UP000309016">
    <property type="component" value="Chromosome"/>
</dbReference>
<dbReference type="InterPro" id="IPR036378">
    <property type="entry name" value="FAS1_dom_sf"/>
</dbReference>
<feature type="domain" description="FAS1" evidence="2">
    <location>
        <begin position="71"/>
        <end position="214"/>
    </location>
</feature>
<name>A0A5B7WZP2_9FLAO</name>
<evidence type="ECO:0000256" key="1">
    <source>
        <dbReference type="SAM" id="SignalP"/>
    </source>
</evidence>
<dbReference type="PANTHER" id="PTHR10900">
    <property type="entry name" value="PERIOSTIN-RELATED"/>
    <property type="match status" value="1"/>
</dbReference>
<feature type="chain" id="PRO_5022955004" evidence="1">
    <location>
        <begin position="25"/>
        <end position="217"/>
    </location>
</feature>
<evidence type="ECO:0000313" key="4">
    <source>
        <dbReference type="Proteomes" id="UP000309016"/>
    </source>
</evidence>
<dbReference type="PANTHER" id="PTHR10900:SF77">
    <property type="entry name" value="FI19380P1"/>
    <property type="match status" value="1"/>
</dbReference>
<protein>
    <submittedName>
        <fullName evidence="3">Fasciclin domain-containing protein</fullName>
    </submittedName>
</protein>
<dbReference type="RefSeq" id="WP_139065041.1">
    <property type="nucleotide sequence ID" value="NZ_CP040812.1"/>
</dbReference>
<keyword evidence="4" id="KW-1185">Reference proteome</keyword>
<dbReference type="InterPro" id="IPR050904">
    <property type="entry name" value="Adhesion/Biosynth-related"/>
</dbReference>
<dbReference type="SMART" id="SM00554">
    <property type="entry name" value="FAS1"/>
    <property type="match status" value="1"/>
</dbReference>
<dbReference type="Pfam" id="PF02469">
    <property type="entry name" value="Fasciclin"/>
    <property type="match status" value="1"/>
</dbReference>